<dbReference type="AlphaFoldDB" id="A0A2P2IJN2"/>
<evidence type="ECO:0000313" key="1">
    <source>
        <dbReference type="EMBL" id="MBW81425.1"/>
    </source>
</evidence>
<organism evidence="1">
    <name type="scientific">Rhizophora mucronata</name>
    <name type="common">Asiatic mangrove</name>
    <dbReference type="NCBI Taxonomy" id="61149"/>
    <lineage>
        <taxon>Eukaryota</taxon>
        <taxon>Viridiplantae</taxon>
        <taxon>Streptophyta</taxon>
        <taxon>Embryophyta</taxon>
        <taxon>Tracheophyta</taxon>
        <taxon>Spermatophyta</taxon>
        <taxon>Magnoliopsida</taxon>
        <taxon>eudicotyledons</taxon>
        <taxon>Gunneridae</taxon>
        <taxon>Pentapetalae</taxon>
        <taxon>rosids</taxon>
        <taxon>fabids</taxon>
        <taxon>Malpighiales</taxon>
        <taxon>Rhizophoraceae</taxon>
        <taxon>Rhizophora</taxon>
    </lineage>
</organism>
<accession>A0A2P2IJN2</accession>
<reference evidence="1" key="1">
    <citation type="submission" date="2018-02" db="EMBL/GenBank/DDBJ databases">
        <title>Rhizophora mucronata_Transcriptome.</title>
        <authorList>
            <person name="Meera S.P."/>
            <person name="Sreeshan A."/>
            <person name="Augustine A."/>
        </authorList>
    </citation>
    <scope>NUCLEOTIDE SEQUENCE</scope>
    <source>
        <tissue evidence="1">Leaf</tissue>
    </source>
</reference>
<dbReference type="EMBL" id="GGEC01000942">
    <property type="protein sequence ID" value="MBW81425.1"/>
    <property type="molecule type" value="Transcribed_RNA"/>
</dbReference>
<sequence>MTRWRERNSYRQIVINGRVSSCLPIVSIIAHCIFVRRRWGGSLTASRLAPNTYANKRLASKVSKRPSRVNILLGSRCSESTLLRLPY</sequence>
<name>A0A2P2IJN2_RHIMU</name>
<protein>
    <submittedName>
        <fullName evidence="1">Uncharacterized protein</fullName>
    </submittedName>
</protein>
<dbReference type="EMBL" id="GGEC01000943">
    <property type="protein sequence ID" value="MBW81426.1"/>
    <property type="molecule type" value="Transcribed_RNA"/>
</dbReference>
<proteinExistence type="predicted"/>